<gene>
    <name evidence="2" type="ORF">PLEPLA_LOCUS8226</name>
</gene>
<evidence type="ECO:0000313" key="2">
    <source>
        <dbReference type="EMBL" id="CAB1420351.1"/>
    </source>
</evidence>
<dbReference type="Proteomes" id="UP001153269">
    <property type="component" value="Unassembled WGS sequence"/>
</dbReference>
<keyword evidence="3" id="KW-1185">Reference proteome</keyword>
<comment type="caution">
    <text evidence="2">The sequence shown here is derived from an EMBL/GenBank/DDBJ whole genome shotgun (WGS) entry which is preliminary data.</text>
</comment>
<feature type="compositionally biased region" description="Basic and acidic residues" evidence="1">
    <location>
        <begin position="126"/>
        <end position="143"/>
    </location>
</feature>
<proteinExistence type="predicted"/>
<accession>A0A9N7TWB5</accession>
<feature type="region of interest" description="Disordered" evidence="1">
    <location>
        <begin position="91"/>
        <end position="152"/>
    </location>
</feature>
<sequence length="152" mass="17124">MKMCSNLDSKTLPSSSYPCCIGLHTCHQHKAGITQAFTSHLTAPPLEHQQGQDPSQAFHSQLCWLVLMVHSSKIQRQETIPRMWENKEIKINTQMRGEDANSTQKGPVSSQGSKSRASDSFVGTRMLERTRSERFEGRGEEVHYANVRSPPE</sequence>
<dbReference type="AlphaFoldDB" id="A0A9N7TWB5"/>
<dbReference type="EMBL" id="CADEAL010000447">
    <property type="protein sequence ID" value="CAB1420351.1"/>
    <property type="molecule type" value="Genomic_DNA"/>
</dbReference>
<evidence type="ECO:0000256" key="1">
    <source>
        <dbReference type="SAM" id="MobiDB-lite"/>
    </source>
</evidence>
<evidence type="ECO:0000313" key="3">
    <source>
        <dbReference type="Proteomes" id="UP001153269"/>
    </source>
</evidence>
<organism evidence="2 3">
    <name type="scientific">Pleuronectes platessa</name>
    <name type="common">European plaice</name>
    <dbReference type="NCBI Taxonomy" id="8262"/>
    <lineage>
        <taxon>Eukaryota</taxon>
        <taxon>Metazoa</taxon>
        <taxon>Chordata</taxon>
        <taxon>Craniata</taxon>
        <taxon>Vertebrata</taxon>
        <taxon>Euteleostomi</taxon>
        <taxon>Actinopterygii</taxon>
        <taxon>Neopterygii</taxon>
        <taxon>Teleostei</taxon>
        <taxon>Neoteleostei</taxon>
        <taxon>Acanthomorphata</taxon>
        <taxon>Carangaria</taxon>
        <taxon>Pleuronectiformes</taxon>
        <taxon>Pleuronectoidei</taxon>
        <taxon>Pleuronectidae</taxon>
        <taxon>Pleuronectes</taxon>
    </lineage>
</organism>
<feature type="compositionally biased region" description="Polar residues" evidence="1">
    <location>
        <begin position="91"/>
        <end position="115"/>
    </location>
</feature>
<name>A0A9N7TWB5_PLEPL</name>
<reference evidence="2" key="1">
    <citation type="submission" date="2020-03" db="EMBL/GenBank/DDBJ databases">
        <authorList>
            <person name="Weist P."/>
        </authorList>
    </citation>
    <scope>NUCLEOTIDE SEQUENCE</scope>
</reference>
<protein>
    <submittedName>
        <fullName evidence="2">Uncharacterized protein</fullName>
    </submittedName>
</protein>